<sequence>MTIKKTFKKFGKKIKEFFSDEFGGNLVEYALLVGFGLFIFPELTRPEWPWAIAPFNARFLGAIYLGAMASVAYMFLSPRWSPSRPILRAIFTFTFNVTSNLTSISLISMNITNSSFHELLFVSSAGVGNLSGTLNTLNNTKLFGSYIIETGDETISVTRS</sequence>
<comment type="caution">
    <text evidence="2">The sequence shown here is derived from an EMBL/GenBank/DDBJ whole genome shotgun (WGS) entry which is preliminary data.</text>
</comment>
<reference evidence="2" key="1">
    <citation type="journal article" date="2015" name="Nature">
        <title>Complex archaea that bridge the gap between prokaryotes and eukaryotes.</title>
        <authorList>
            <person name="Spang A."/>
            <person name="Saw J.H."/>
            <person name="Jorgensen S.L."/>
            <person name="Zaremba-Niedzwiedzka K."/>
            <person name="Martijn J."/>
            <person name="Lind A.E."/>
            <person name="van Eijk R."/>
            <person name="Schleper C."/>
            <person name="Guy L."/>
            <person name="Ettema T.J."/>
        </authorList>
    </citation>
    <scope>NUCLEOTIDE SEQUENCE</scope>
</reference>
<feature type="transmembrane region" description="Helical" evidence="1">
    <location>
        <begin position="59"/>
        <end position="76"/>
    </location>
</feature>
<proteinExistence type="predicted"/>
<keyword evidence="1" id="KW-1133">Transmembrane helix</keyword>
<feature type="transmembrane region" description="Helical" evidence="1">
    <location>
        <begin position="21"/>
        <end position="39"/>
    </location>
</feature>
<keyword evidence="1" id="KW-0812">Transmembrane</keyword>
<gene>
    <name evidence="2" type="ORF">LCGC14_1371540</name>
</gene>
<evidence type="ECO:0000256" key="1">
    <source>
        <dbReference type="SAM" id="Phobius"/>
    </source>
</evidence>
<protein>
    <submittedName>
        <fullName evidence="2">Uncharacterized protein</fullName>
    </submittedName>
</protein>
<name>A0A0F9K5M6_9ZZZZ</name>
<dbReference type="EMBL" id="LAZR01008666">
    <property type="protein sequence ID" value="KKM77298.1"/>
    <property type="molecule type" value="Genomic_DNA"/>
</dbReference>
<keyword evidence="1" id="KW-0472">Membrane</keyword>
<organism evidence="2">
    <name type="scientific">marine sediment metagenome</name>
    <dbReference type="NCBI Taxonomy" id="412755"/>
    <lineage>
        <taxon>unclassified sequences</taxon>
        <taxon>metagenomes</taxon>
        <taxon>ecological metagenomes</taxon>
    </lineage>
</organism>
<feature type="non-terminal residue" evidence="2">
    <location>
        <position position="160"/>
    </location>
</feature>
<dbReference type="AlphaFoldDB" id="A0A0F9K5M6"/>
<accession>A0A0F9K5M6</accession>
<evidence type="ECO:0000313" key="2">
    <source>
        <dbReference type="EMBL" id="KKM77298.1"/>
    </source>
</evidence>